<evidence type="ECO:0000313" key="4">
    <source>
        <dbReference type="Proteomes" id="UP000584931"/>
    </source>
</evidence>
<feature type="region of interest" description="Disordered" evidence="1">
    <location>
        <begin position="115"/>
        <end position="137"/>
    </location>
</feature>
<dbReference type="EMBL" id="JACCHL010000001">
    <property type="protein sequence ID" value="NYH55250.1"/>
    <property type="molecule type" value="Genomic_DNA"/>
</dbReference>
<evidence type="ECO:0000313" key="3">
    <source>
        <dbReference type="EMBL" id="NYH55250.1"/>
    </source>
</evidence>
<proteinExistence type="predicted"/>
<dbReference type="Proteomes" id="UP000584931">
    <property type="component" value="Unassembled WGS sequence"/>
</dbReference>
<sequence length="137" mass="14520">MQDVHVISFGYLHGDAPDDAHLVADLRDHFLNPAPHLPNLVFPDARVREHVLATPGISALAEALVAAAEALVAGPGTEDVVLAVGCSGGEHRAPTVARDVAERLRGRGHTVDLAHRELRGHADHGQDRGEGRPARPV</sequence>
<feature type="domain" description="RapZ C-terminal" evidence="2">
    <location>
        <begin position="3"/>
        <end position="118"/>
    </location>
</feature>
<accession>A0A7Y9XIU9</accession>
<protein>
    <submittedName>
        <fullName evidence="3">UPF0042 nucleotide-binding protein</fullName>
    </submittedName>
</protein>
<dbReference type="AlphaFoldDB" id="A0A7Y9XIU9"/>
<dbReference type="GO" id="GO:0005524">
    <property type="term" value="F:ATP binding"/>
    <property type="evidence" value="ECO:0007669"/>
    <property type="project" value="InterPro"/>
</dbReference>
<evidence type="ECO:0000256" key="1">
    <source>
        <dbReference type="SAM" id="MobiDB-lite"/>
    </source>
</evidence>
<reference evidence="3 4" key="1">
    <citation type="submission" date="2020-07" db="EMBL/GenBank/DDBJ databases">
        <title>Sequencing the genomes of 1000 actinobacteria strains.</title>
        <authorList>
            <person name="Klenk H.-P."/>
        </authorList>
    </citation>
    <scope>NUCLEOTIDE SEQUENCE [LARGE SCALE GENOMIC DNA]</scope>
    <source>
        <strain evidence="3 4">DSM 45278</strain>
    </source>
</reference>
<gene>
    <name evidence="3" type="ORF">HNR06_004839</name>
</gene>
<organism evidence="3 4">
    <name type="scientific">Nocardiopsis sinuspersici</name>
    <dbReference type="NCBI Taxonomy" id="501010"/>
    <lineage>
        <taxon>Bacteria</taxon>
        <taxon>Bacillati</taxon>
        <taxon>Actinomycetota</taxon>
        <taxon>Actinomycetes</taxon>
        <taxon>Streptosporangiales</taxon>
        <taxon>Nocardiopsidaceae</taxon>
        <taxon>Nocardiopsis</taxon>
    </lineage>
</organism>
<evidence type="ECO:0000259" key="2">
    <source>
        <dbReference type="Pfam" id="PF22740"/>
    </source>
</evidence>
<comment type="caution">
    <text evidence="3">The sequence shown here is derived from an EMBL/GenBank/DDBJ whole genome shotgun (WGS) entry which is preliminary data.</text>
</comment>
<name>A0A7Y9XIU9_9ACTN</name>
<dbReference type="InterPro" id="IPR005337">
    <property type="entry name" value="RapZ-like"/>
</dbReference>
<dbReference type="PANTHER" id="PTHR30448">
    <property type="entry name" value="RNASE ADAPTER PROTEIN RAPZ"/>
    <property type="match status" value="1"/>
</dbReference>
<dbReference type="InterPro" id="IPR053931">
    <property type="entry name" value="RapZ_C"/>
</dbReference>
<dbReference type="Pfam" id="PF22740">
    <property type="entry name" value="PapZ_C"/>
    <property type="match status" value="1"/>
</dbReference>
<dbReference type="RefSeq" id="WP_179811379.1">
    <property type="nucleotide sequence ID" value="NZ_JACCHL010000001.1"/>
</dbReference>
<dbReference type="PANTHER" id="PTHR30448:SF0">
    <property type="entry name" value="RNASE ADAPTER PROTEIN RAPZ"/>
    <property type="match status" value="1"/>
</dbReference>